<evidence type="ECO:0000256" key="1">
    <source>
        <dbReference type="SAM" id="Phobius"/>
    </source>
</evidence>
<gene>
    <name evidence="2" type="ORF">EFBL_1305</name>
</gene>
<evidence type="ECO:0000313" key="2">
    <source>
        <dbReference type="EMBL" id="GAX89681.1"/>
    </source>
</evidence>
<keyword evidence="3" id="KW-1185">Reference proteome</keyword>
<accession>A0A292YL93</accession>
<reference evidence="3" key="1">
    <citation type="submission" date="2017-07" db="EMBL/GenBank/DDBJ databases">
        <title>Draft genome sequence of Effusibacillus lacus strain skLN1.</title>
        <authorList>
            <person name="Watanabe M."/>
            <person name="Kojima H."/>
            <person name="Fukui M."/>
        </authorList>
    </citation>
    <scope>NUCLEOTIDE SEQUENCE [LARGE SCALE GENOMIC DNA]</scope>
    <source>
        <strain evidence="3">skLN1</strain>
    </source>
</reference>
<protein>
    <submittedName>
        <fullName evidence="2">Uncharacterized protein</fullName>
    </submittedName>
</protein>
<name>A0A292YL93_9BACL</name>
<organism evidence="2 3">
    <name type="scientific">Effusibacillus lacus</name>
    <dbReference type="NCBI Taxonomy" id="1348429"/>
    <lineage>
        <taxon>Bacteria</taxon>
        <taxon>Bacillati</taxon>
        <taxon>Bacillota</taxon>
        <taxon>Bacilli</taxon>
        <taxon>Bacillales</taxon>
        <taxon>Alicyclobacillaceae</taxon>
        <taxon>Effusibacillus</taxon>
    </lineage>
</organism>
<evidence type="ECO:0000313" key="3">
    <source>
        <dbReference type="Proteomes" id="UP000217785"/>
    </source>
</evidence>
<proteinExistence type="predicted"/>
<dbReference type="Proteomes" id="UP000217785">
    <property type="component" value="Unassembled WGS sequence"/>
</dbReference>
<feature type="transmembrane region" description="Helical" evidence="1">
    <location>
        <begin position="37"/>
        <end position="70"/>
    </location>
</feature>
<feature type="transmembrane region" description="Helical" evidence="1">
    <location>
        <begin position="6"/>
        <end position="25"/>
    </location>
</feature>
<keyword evidence="1" id="KW-0472">Membrane</keyword>
<dbReference type="EMBL" id="BDUF01000028">
    <property type="protein sequence ID" value="GAX89681.1"/>
    <property type="molecule type" value="Genomic_DNA"/>
</dbReference>
<keyword evidence="1" id="KW-0812">Transmembrane</keyword>
<sequence>MGFLAGLAQVVVFLLLLKVSHILYWNVRKSYHIHPWLLELIVAVVLVTMFHFYSGVWGLVIATAIVLGLIRGDQESKSAPTRQLQ</sequence>
<keyword evidence="1" id="KW-1133">Transmembrane helix</keyword>
<dbReference type="AlphaFoldDB" id="A0A292YL93"/>
<comment type="caution">
    <text evidence="2">The sequence shown here is derived from an EMBL/GenBank/DDBJ whole genome shotgun (WGS) entry which is preliminary data.</text>
</comment>